<evidence type="ECO:0000256" key="1">
    <source>
        <dbReference type="SAM" id="SignalP"/>
    </source>
</evidence>
<feature type="chain" id="PRO_5046417848" description="Peptidase S1 domain-containing protein" evidence="1">
    <location>
        <begin position="19"/>
        <end position="185"/>
    </location>
</feature>
<sequence length="185" mass="20856">MNIKFIFAVFVIISISGGSSYRRKFMNNTRYRLPPQTVDDDLTGRIIKGQDAYPGQIPYQLYLQITTSTVSMAGRNCGGALVETYGVQFALTAAHCVHYGYPTPTSTVNARNIRITAGAHDLKHKSGTEQVRIATKVAMHEQYDKYDEILNHDIAILFYDNPFNLNDKVSTIQLPEYMWKLPGKT</sequence>
<protein>
    <recommendedName>
        <fullName evidence="2">Peptidase S1 domain-containing protein</fullName>
    </recommendedName>
</protein>
<dbReference type="Proteomes" id="UP001642540">
    <property type="component" value="Unassembled WGS sequence"/>
</dbReference>
<dbReference type="SUPFAM" id="SSF50494">
    <property type="entry name" value="Trypsin-like serine proteases"/>
    <property type="match status" value="1"/>
</dbReference>
<keyword evidence="1" id="KW-0732">Signal</keyword>
<evidence type="ECO:0000259" key="2">
    <source>
        <dbReference type="PROSITE" id="PS50240"/>
    </source>
</evidence>
<dbReference type="EMBL" id="CAXLJM020000093">
    <property type="protein sequence ID" value="CAL8132808.1"/>
    <property type="molecule type" value="Genomic_DNA"/>
</dbReference>
<dbReference type="PROSITE" id="PS50240">
    <property type="entry name" value="TRYPSIN_DOM"/>
    <property type="match status" value="1"/>
</dbReference>
<evidence type="ECO:0000313" key="4">
    <source>
        <dbReference type="Proteomes" id="UP001642540"/>
    </source>
</evidence>
<feature type="domain" description="Peptidase S1" evidence="2">
    <location>
        <begin position="46"/>
        <end position="185"/>
    </location>
</feature>
<organism evidence="3 4">
    <name type="scientific">Orchesella dallaii</name>
    <dbReference type="NCBI Taxonomy" id="48710"/>
    <lineage>
        <taxon>Eukaryota</taxon>
        <taxon>Metazoa</taxon>
        <taxon>Ecdysozoa</taxon>
        <taxon>Arthropoda</taxon>
        <taxon>Hexapoda</taxon>
        <taxon>Collembola</taxon>
        <taxon>Entomobryomorpha</taxon>
        <taxon>Entomobryoidea</taxon>
        <taxon>Orchesellidae</taxon>
        <taxon>Orchesellinae</taxon>
        <taxon>Orchesella</taxon>
    </lineage>
</organism>
<dbReference type="InterPro" id="IPR001254">
    <property type="entry name" value="Trypsin_dom"/>
</dbReference>
<comment type="caution">
    <text evidence="3">The sequence shown here is derived from an EMBL/GenBank/DDBJ whole genome shotgun (WGS) entry which is preliminary data.</text>
</comment>
<gene>
    <name evidence="3" type="ORF">ODALV1_LOCUS24772</name>
</gene>
<dbReference type="PROSITE" id="PS00134">
    <property type="entry name" value="TRYPSIN_HIS"/>
    <property type="match status" value="1"/>
</dbReference>
<dbReference type="InterPro" id="IPR009003">
    <property type="entry name" value="Peptidase_S1_PA"/>
</dbReference>
<reference evidence="3 4" key="1">
    <citation type="submission" date="2024-08" db="EMBL/GenBank/DDBJ databases">
        <authorList>
            <person name="Cucini C."/>
            <person name="Frati F."/>
        </authorList>
    </citation>
    <scope>NUCLEOTIDE SEQUENCE [LARGE SCALE GENOMIC DNA]</scope>
</reference>
<dbReference type="Gene3D" id="2.40.10.10">
    <property type="entry name" value="Trypsin-like serine proteases"/>
    <property type="match status" value="1"/>
</dbReference>
<dbReference type="InterPro" id="IPR050850">
    <property type="entry name" value="Peptidase_S1_Elastase_sf"/>
</dbReference>
<name>A0ABP1RQ94_9HEXA</name>
<feature type="signal peptide" evidence="1">
    <location>
        <begin position="1"/>
        <end position="18"/>
    </location>
</feature>
<accession>A0ABP1RQ94</accession>
<evidence type="ECO:0000313" key="3">
    <source>
        <dbReference type="EMBL" id="CAL8132808.1"/>
    </source>
</evidence>
<keyword evidence="4" id="KW-1185">Reference proteome</keyword>
<proteinExistence type="predicted"/>
<dbReference type="SMART" id="SM00020">
    <property type="entry name" value="Tryp_SPc"/>
    <property type="match status" value="1"/>
</dbReference>
<dbReference type="PANTHER" id="PTHR24257:SF17">
    <property type="match status" value="1"/>
</dbReference>
<dbReference type="InterPro" id="IPR018114">
    <property type="entry name" value="TRYPSIN_HIS"/>
</dbReference>
<dbReference type="Pfam" id="PF00089">
    <property type="entry name" value="Trypsin"/>
    <property type="match status" value="1"/>
</dbReference>
<dbReference type="InterPro" id="IPR043504">
    <property type="entry name" value="Peptidase_S1_PA_chymotrypsin"/>
</dbReference>
<dbReference type="PANTHER" id="PTHR24257">
    <property type="entry name" value="CHYMOTRYPSIN-LIKE ELASTASE FAMILY MEMBER"/>
    <property type="match status" value="1"/>
</dbReference>